<accession>A0A3R8W444</accession>
<dbReference type="AlphaFoldDB" id="A0A3R8W444"/>
<sequence length="74" mass="8427">MSPETLAQVMDVHEALEPFGGYTEWWNGPTQIKFAQHVVALGKPLREVTIGELQDIAEAVAAEMKDYFYQRIYP</sequence>
<protein>
    <submittedName>
        <fullName evidence="1">Uncharacterized protein</fullName>
    </submittedName>
</protein>
<organism evidence="1 2">
    <name type="scientific">Ectopseudomonas oleovorans</name>
    <name type="common">Pseudomonas oleovorans</name>
    <dbReference type="NCBI Taxonomy" id="301"/>
    <lineage>
        <taxon>Bacteria</taxon>
        <taxon>Pseudomonadati</taxon>
        <taxon>Pseudomonadota</taxon>
        <taxon>Gammaproteobacteria</taxon>
        <taxon>Pseudomonadales</taxon>
        <taxon>Pseudomonadaceae</taxon>
        <taxon>Ectopseudomonas</taxon>
    </lineage>
</organism>
<dbReference type="EMBL" id="RHRS01000006">
    <property type="protein sequence ID" value="RRW38493.1"/>
    <property type="molecule type" value="Genomic_DNA"/>
</dbReference>
<comment type="caution">
    <text evidence="1">The sequence shown here is derived from an EMBL/GenBank/DDBJ whole genome shotgun (WGS) entry which is preliminary data.</text>
</comment>
<evidence type="ECO:0000313" key="2">
    <source>
        <dbReference type="Proteomes" id="UP000272833"/>
    </source>
</evidence>
<evidence type="ECO:0000313" key="1">
    <source>
        <dbReference type="EMBL" id="RRW38493.1"/>
    </source>
</evidence>
<name>A0A3R8W444_ECTOL</name>
<proteinExistence type="predicted"/>
<dbReference type="Proteomes" id="UP000272833">
    <property type="component" value="Unassembled WGS sequence"/>
</dbReference>
<gene>
    <name evidence="1" type="ORF">EGJ44_03900</name>
</gene>
<reference evidence="1 2" key="1">
    <citation type="submission" date="2018-10" db="EMBL/GenBank/DDBJ databases">
        <title>Transmission dynamics of multidrug resistant bacteria on intensive care unit surfaces.</title>
        <authorList>
            <person name="D'Souza A.W."/>
            <person name="Potter R.F."/>
            <person name="Wallace M."/>
            <person name="Shupe A."/>
            <person name="Patel S."/>
            <person name="Sun S."/>
            <person name="Gul D."/>
            <person name="Kwon J.H."/>
            <person name="Andleeb S."/>
            <person name="Burnham C.-A.D."/>
            <person name="Dantas G."/>
        </authorList>
    </citation>
    <scope>NUCLEOTIDE SEQUENCE [LARGE SCALE GENOMIC DNA]</scope>
    <source>
        <strain evidence="1 2">PO_271</strain>
    </source>
</reference>
<dbReference type="RefSeq" id="WP_125873606.1">
    <property type="nucleotide sequence ID" value="NZ_RHRS01000006.1"/>
</dbReference>